<dbReference type="RefSeq" id="WP_101262286.1">
    <property type="nucleotide sequence ID" value="NZ_MVDD01000012.1"/>
</dbReference>
<proteinExistence type="predicted"/>
<dbReference type="Proteomes" id="UP000233535">
    <property type="component" value="Unassembled WGS sequence"/>
</dbReference>
<evidence type="ECO:0000313" key="2">
    <source>
        <dbReference type="Proteomes" id="UP000233535"/>
    </source>
</evidence>
<gene>
    <name evidence="1" type="ORF">BZG02_15125</name>
</gene>
<protein>
    <submittedName>
        <fullName evidence="1">Uncharacterized protein</fullName>
    </submittedName>
</protein>
<accession>A0A2N3HUM8</accession>
<dbReference type="OrthoDB" id="1119059at2"/>
<evidence type="ECO:0000313" key="1">
    <source>
        <dbReference type="EMBL" id="PKQ61748.1"/>
    </source>
</evidence>
<organism evidence="1 2">
    <name type="scientific">Labilibaculum filiforme</name>
    <dbReference type="NCBI Taxonomy" id="1940526"/>
    <lineage>
        <taxon>Bacteria</taxon>
        <taxon>Pseudomonadati</taxon>
        <taxon>Bacteroidota</taxon>
        <taxon>Bacteroidia</taxon>
        <taxon>Marinilabiliales</taxon>
        <taxon>Marinifilaceae</taxon>
        <taxon>Labilibaculum</taxon>
    </lineage>
</organism>
<reference evidence="1 2" key="1">
    <citation type="journal article" date="2017" name="Front. Microbiol.">
        <title>Labilibaculum manganireducens gen. nov., sp. nov. and Labilibaculum filiforme sp. nov., Novel Bacteroidetes Isolated from Subsurface Sediments of the Baltic Sea.</title>
        <authorList>
            <person name="Vandieken V."/>
            <person name="Marshall I.P."/>
            <person name="Niemann H."/>
            <person name="Engelen B."/>
            <person name="Cypionka H."/>
        </authorList>
    </citation>
    <scope>NUCLEOTIDE SEQUENCE [LARGE SCALE GENOMIC DNA]</scope>
    <source>
        <strain evidence="1 2">59.16B</strain>
    </source>
</reference>
<name>A0A2N3HUM8_9BACT</name>
<comment type="caution">
    <text evidence="1">The sequence shown here is derived from an EMBL/GenBank/DDBJ whole genome shotgun (WGS) entry which is preliminary data.</text>
</comment>
<dbReference type="AlphaFoldDB" id="A0A2N3HUM8"/>
<sequence length="166" mass="19443">MYFKIINKLKYFLPFVLLFFLFGAELTAQTDERWKLSVNNDQKPLEVLMEMGAEDIGITYLFDITRDTLNMAFVAEEAIDWDSHGVGVFAMPKSKEVLKIKLEDADLENVQVVFYKMWKAMPKNFKNVITVFELREYGRTKSGADIDSFIIKFKMKRPRRSNSMEL</sequence>
<keyword evidence="2" id="KW-1185">Reference proteome</keyword>
<dbReference type="EMBL" id="MVDD01000012">
    <property type="protein sequence ID" value="PKQ61748.1"/>
    <property type="molecule type" value="Genomic_DNA"/>
</dbReference>